<dbReference type="GO" id="GO:0008540">
    <property type="term" value="C:proteasome regulatory particle, base subcomplex"/>
    <property type="evidence" value="ECO:0007669"/>
    <property type="project" value="TreeGrafter"/>
</dbReference>
<dbReference type="STRING" id="1003232.J9DAI5"/>
<accession>J9DAI5</accession>
<dbReference type="OrthoDB" id="10252509at2759"/>
<keyword evidence="1" id="KW-0677">Repeat</keyword>
<dbReference type="GO" id="GO:0034515">
    <property type="term" value="C:proteasome storage granule"/>
    <property type="evidence" value="ECO:0007669"/>
    <property type="project" value="TreeGrafter"/>
</dbReference>
<dbReference type="Proteomes" id="UP000003163">
    <property type="component" value="Unassembled WGS sequence"/>
</dbReference>
<comment type="caution">
    <text evidence="2">The sequence shown here is derived from an EMBL/GenBank/DDBJ whole genome shotgun (WGS) entry which is preliminary data.</text>
</comment>
<dbReference type="VEuPathDB" id="MicrosporidiaDB:EDEG_01051"/>
<sequence>MLENIIANLQSDDRDLRKKTFLYMIYMDGYDLVKLNAQLVEVYKNKHSLCEYELDVLSDIVDSFFLYVRPDRNHYPSSFVTTVKTKLFETFFTEDMLTNLIYHRKENKKVPLKYSTNKRICSLVFALVFKVISGHKIFVGYDYLKELSGVYLIPFLLNDKNSYYKLLAYIEPICEVQYNFDVSLNACLMKRDFIPFIIYFLRYESSIPLFDKKGNRISEYISDEKNILNSNLSDKSIIQNDQIYNSEYELFSATRFLEFQEFFDKSIDDFINCNTLDEKTFVETANEEDRLFFDEIAHSYTNAILTNICDLYLNALNKLSNQKFTLFNYRNLRFSIVLDYVFRNCKYSEFLQLIFMVNKAKIMMFSDRYIRKMIDFRRNQGSAGICLKCCKKNSCKAIKEWDEIKPEKKQELSSDTIYNLVKYGVNLLNLNTNSDLEIVVCQSCYEENEREILMGLWDYEVVSKILNDRYVSTANQLLHEHLKITNPINLDPYLMYYNNLNNTFLYSDLSFLSLINGFLNFGFTFDDFFCSERFPLDFKNINSDDNKDFISIFGSIGMLRKNGIIKFSICQFNEKNELTELDILGVEKTEMDQKNRIKEYLAKKGVKNMPSDREISKYINLNEYLKSLLKTEEFSNKKAGLFLALAISETIYGDSLHYYNQENILTQRLESNTTSFTQADENKLKMMFGDHTDIHGSEKYGEKSSGMLCDYILKYLPCCSIYQEVSSMMALHMMYCDTKIKNKNLQKEILDRTLSKNVIASSWAMFALGSIYTGNYCDKIDSYALQWFYSWYHNDPKSPFFPLGMLGISLLFIGRNDLVQKKSNIKLPKEIDFLCEAMGFMYTSDPSIRKKMSKTYNNIIENDIYKHKFYTSDELKNYIDISDPIYNNILQEKNNTKELDQDGEQTYKNYLICFSLLSIALLGLSSHQARLDSKAILLKLQEHDKSDFIPLCVALLYASEPVDSMITYLTDLFFKSSNPRNVILALGIIGAGTKNKNIIDFLHTQKVSCANNQYKNLIRITMSLCNMGKGTLSISPNISEGTIINKKCLINLLSIVCLFMNKDSCPLTEDFDFLFLLFAGAVHNKYVSVFDSNLKIIKKDIIVEKLGDEYYREFSDERILNHIACLEINERANIEYYRTFSAIDIHIFDDEKKE</sequence>
<evidence type="ECO:0008006" key="4">
    <source>
        <dbReference type="Google" id="ProtNLM"/>
    </source>
</evidence>
<gene>
    <name evidence="2" type="ORF">EDEG_01051</name>
</gene>
<dbReference type="InParanoid" id="J9DAI5"/>
<dbReference type="GO" id="GO:0005634">
    <property type="term" value="C:nucleus"/>
    <property type="evidence" value="ECO:0007669"/>
    <property type="project" value="TreeGrafter"/>
</dbReference>
<dbReference type="HOGENOM" id="CLU_256838_0_0_1"/>
<reference evidence="2 3" key="1">
    <citation type="submission" date="2011-08" db="EMBL/GenBank/DDBJ databases">
        <authorList>
            <person name="Liu Z.J."/>
            <person name="Shi F.L."/>
            <person name="Lu J.Q."/>
            <person name="Li M."/>
            <person name="Wang Z.L."/>
        </authorList>
    </citation>
    <scope>NUCLEOTIDE SEQUENCE [LARGE SCALE GENOMIC DNA]</scope>
    <source>
        <strain evidence="2 3">USNM 41457</strain>
    </source>
</reference>
<reference evidence="3" key="2">
    <citation type="submission" date="2015-07" db="EMBL/GenBank/DDBJ databases">
        <title>Contrasting host-pathogen interactions and genome evolution in two generalist and specialist microsporidian pathogens of mosquitoes.</title>
        <authorList>
            <consortium name="The Broad Institute Genomics Platform"/>
            <consortium name="The Broad Institute Genome Sequencing Center for Infectious Disease"/>
            <person name="Cuomo C.A."/>
            <person name="Sanscrainte N.D."/>
            <person name="Goldberg J.M."/>
            <person name="Heiman D."/>
            <person name="Young S."/>
            <person name="Zeng Q."/>
            <person name="Becnel J.J."/>
            <person name="Birren B.W."/>
        </authorList>
    </citation>
    <scope>NUCLEOTIDE SEQUENCE [LARGE SCALE GENOMIC DNA]</scope>
    <source>
        <strain evidence="3">USNM 41457</strain>
    </source>
</reference>
<dbReference type="AlphaFoldDB" id="J9DAI5"/>
<dbReference type="PANTHER" id="PTHR10943">
    <property type="entry name" value="26S PROTEASOME NON-ATPASE REGULATORY SUBUNIT"/>
    <property type="match status" value="1"/>
</dbReference>
<evidence type="ECO:0000256" key="1">
    <source>
        <dbReference type="ARBA" id="ARBA00022737"/>
    </source>
</evidence>
<dbReference type="PANTHER" id="PTHR10943:SF1">
    <property type="entry name" value="26S PROTEASOME NON-ATPASE REGULATORY SUBUNIT 2"/>
    <property type="match status" value="1"/>
</dbReference>
<protein>
    <recommendedName>
        <fullName evidence="4">RPN1 N-terminal domain-containing protein</fullName>
    </recommendedName>
</protein>
<proteinExistence type="predicted"/>
<keyword evidence="3" id="KW-1185">Reference proteome</keyword>
<organism evidence="2 3">
    <name type="scientific">Edhazardia aedis (strain USNM 41457)</name>
    <name type="common">Microsporidian parasite</name>
    <dbReference type="NCBI Taxonomy" id="1003232"/>
    <lineage>
        <taxon>Eukaryota</taxon>
        <taxon>Fungi</taxon>
        <taxon>Fungi incertae sedis</taxon>
        <taxon>Microsporidia</taxon>
        <taxon>Edhazardia</taxon>
    </lineage>
</organism>
<dbReference type="EMBL" id="AFBI03000014">
    <property type="protein sequence ID" value="EJW04761.1"/>
    <property type="molecule type" value="Genomic_DNA"/>
</dbReference>
<evidence type="ECO:0000313" key="2">
    <source>
        <dbReference type="EMBL" id="EJW04761.1"/>
    </source>
</evidence>
<dbReference type="GO" id="GO:0043161">
    <property type="term" value="P:proteasome-mediated ubiquitin-dependent protein catabolic process"/>
    <property type="evidence" value="ECO:0007669"/>
    <property type="project" value="TreeGrafter"/>
</dbReference>
<name>J9DAI5_EDHAE</name>
<evidence type="ECO:0000313" key="3">
    <source>
        <dbReference type="Proteomes" id="UP000003163"/>
    </source>
</evidence>